<feature type="coiled-coil region" evidence="1">
    <location>
        <begin position="500"/>
        <end position="534"/>
    </location>
</feature>
<keyword evidence="1" id="KW-0175">Coiled coil</keyword>
<dbReference type="RefSeq" id="WP_346820623.1">
    <property type="nucleotide sequence ID" value="NZ_JBDKWZ010000004.1"/>
</dbReference>
<proteinExistence type="predicted"/>
<comment type="caution">
    <text evidence="2">The sequence shown here is derived from an EMBL/GenBank/DDBJ whole genome shotgun (WGS) entry which is preliminary data.</text>
</comment>
<dbReference type="AlphaFoldDB" id="A0AAW9S7X1"/>
<evidence type="ECO:0000256" key="1">
    <source>
        <dbReference type="SAM" id="Coils"/>
    </source>
</evidence>
<dbReference type="SUPFAM" id="SSF55486">
    <property type="entry name" value="Metalloproteases ('zincins'), catalytic domain"/>
    <property type="match status" value="1"/>
</dbReference>
<dbReference type="EMBL" id="JBDKWZ010000004">
    <property type="protein sequence ID" value="MEN7547835.1"/>
    <property type="molecule type" value="Genomic_DNA"/>
</dbReference>
<organism evidence="2 3">
    <name type="scientific">Rapidithrix thailandica</name>
    <dbReference type="NCBI Taxonomy" id="413964"/>
    <lineage>
        <taxon>Bacteria</taxon>
        <taxon>Pseudomonadati</taxon>
        <taxon>Bacteroidota</taxon>
        <taxon>Cytophagia</taxon>
        <taxon>Cytophagales</taxon>
        <taxon>Flammeovirgaceae</taxon>
        <taxon>Rapidithrix</taxon>
    </lineage>
</organism>
<reference evidence="2 3" key="1">
    <citation type="submission" date="2024-04" db="EMBL/GenBank/DDBJ databases">
        <title>Novel genus in family Flammeovirgaceae.</title>
        <authorList>
            <person name="Nguyen T.H."/>
            <person name="Vuong T.Q."/>
            <person name="Le H."/>
            <person name="Kim S.-G."/>
        </authorList>
    </citation>
    <scope>NUCLEOTIDE SEQUENCE [LARGE SCALE GENOMIC DNA]</scope>
    <source>
        <strain evidence="2 3">JCM 23209</strain>
    </source>
</reference>
<evidence type="ECO:0000313" key="3">
    <source>
        <dbReference type="Proteomes" id="UP001403385"/>
    </source>
</evidence>
<gene>
    <name evidence="2" type="ORF">AAG747_07940</name>
</gene>
<protein>
    <submittedName>
        <fullName evidence="2">Uncharacterized protein</fullName>
    </submittedName>
</protein>
<name>A0AAW9S7X1_9BACT</name>
<evidence type="ECO:0000313" key="2">
    <source>
        <dbReference type="EMBL" id="MEN7547835.1"/>
    </source>
</evidence>
<accession>A0AAW9S7X1</accession>
<keyword evidence="3" id="KW-1185">Reference proteome</keyword>
<sequence length="690" mass="78514">MFIVSESGNPSNYIQVKPLGLPVDPFVVDFYRSREQADGKYGKGDKSYDGAFGFDRFEKDVVAEGRINEYPKLAGIVQKDKNTSGNRDYLCPYLSIWPPNVQGNMNNTKNTVEVVVRLEKGKGFKGKCGKQGTAKFISSDPSSITIDGGPDKSLTLNLKTKESQLPTIKLECLKPFSSEVYITAEISDKVVGKLIIYPNDKRYKVIIQPVHVSLGTSKRFNSVPTASVPDIREAQFKDYLNNKSFNQALIHCEVASTTHQITLLHSDFFNKYFFNVSGNNYLSGDDKIRFRFNSLMQKDYIKLSRTPQETHEIATKQSAYTQSGMDQAIDDFMTEFTRLVSYDTQAQTPLDQVRAAQTAHTHQSFTQAWNNPLINNGTNGKYDVFLKAQQQMHAILAQQGVINVDEKTPRDKLNSDPQNIQVYVFYHADIHASFADDIGRDLTQGKVNGYTYTGNGITHMFSNGFSSVDEIIHEIGHGLGLPHTFSKGLGDGKVVAERTRQEIDEEAKNIKGEIKYLEGRLDDFENRNHNLQTLNMDLDKYLRYHNLYWKYKSRLDPVGSLGYNKYRMFQYRINEIQDMMCLEGEVNLSSLDVSNTDLEVERSKNSVRAGELEAKKTELSQLEAEREKASKKGYKAKYKPQSGTDENYMDYAMDEKNTVNSRFQRKCLYKSQWDVMRDHASNVKLIKLMP</sequence>
<dbReference type="Proteomes" id="UP001403385">
    <property type="component" value="Unassembled WGS sequence"/>
</dbReference>